<proteinExistence type="predicted"/>
<organism evidence="5 6">
    <name type="scientific">Collinsella tanakaei YIT 12063</name>
    <dbReference type="NCBI Taxonomy" id="742742"/>
    <lineage>
        <taxon>Bacteria</taxon>
        <taxon>Bacillati</taxon>
        <taxon>Actinomycetota</taxon>
        <taxon>Coriobacteriia</taxon>
        <taxon>Coriobacteriales</taxon>
        <taxon>Coriobacteriaceae</taxon>
        <taxon>Collinsella</taxon>
    </lineage>
</organism>
<reference evidence="5 6" key="1">
    <citation type="submission" date="2011-06" db="EMBL/GenBank/DDBJ databases">
        <title>The Genome Sequence of Collinsella tanakaei YIT 12063.</title>
        <authorList>
            <consortium name="The Broad Institute Genome Sequencing Platform"/>
            <person name="Earl A."/>
            <person name="Ward D."/>
            <person name="Feldgarden M."/>
            <person name="Gevers D."/>
            <person name="Morotomi M."/>
            <person name="Young S.K."/>
            <person name="Zeng Q."/>
            <person name="Gargeya S."/>
            <person name="Fitzgerald M."/>
            <person name="Haas B."/>
            <person name="Abouelleil A."/>
            <person name="Alvarado L."/>
            <person name="Arachchi H.M."/>
            <person name="Berlin A."/>
            <person name="Brown A."/>
            <person name="Chapman S.B."/>
            <person name="Chen Z."/>
            <person name="Dunbar C."/>
            <person name="Freedman E."/>
            <person name="Gearin G."/>
            <person name="Gellesch M."/>
            <person name="Goldberg J."/>
            <person name="Griggs A."/>
            <person name="Gujja S."/>
            <person name="Heiman D."/>
            <person name="Howarth C."/>
            <person name="Larson L."/>
            <person name="Lui A."/>
            <person name="MacDonald P.J.P."/>
            <person name="Mehta T."/>
            <person name="Montmayeur A."/>
            <person name="Murphy C."/>
            <person name="Neiman D."/>
            <person name="Pearson M."/>
            <person name="Priest M."/>
            <person name="Roberts A."/>
            <person name="Saif S."/>
            <person name="Shea T."/>
            <person name="Shenoy N."/>
            <person name="Sisk P."/>
            <person name="Stolte C."/>
            <person name="Sykes S."/>
            <person name="Wortman J."/>
            <person name="Nusbaum C."/>
            <person name="Birren B."/>
        </authorList>
    </citation>
    <scope>NUCLEOTIDE SEQUENCE [LARGE SCALE GENOMIC DNA]</scope>
    <source>
        <strain evidence="5 6">YIT 12063</strain>
    </source>
</reference>
<evidence type="ECO:0000313" key="6">
    <source>
        <dbReference type="Proteomes" id="UP000004830"/>
    </source>
</evidence>
<evidence type="ECO:0000256" key="3">
    <source>
        <dbReference type="ARBA" id="ARBA00023163"/>
    </source>
</evidence>
<dbReference type="InterPro" id="IPR046335">
    <property type="entry name" value="LacI/GalR-like_sensor"/>
</dbReference>
<evidence type="ECO:0000256" key="1">
    <source>
        <dbReference type="ARBA" id="ARBA00023015"/>
    </source>
</evidence>
<name>G1WHK9_9ACTN</name>
<dbReference type="PANTHER" id="PTHR30146">
    <property type="entry name" value="LACI-RELATED TRANSCRIPTIONAL REPRESSOR"/>
    <property type="match status" value="1"/>
</dbReference>
<dbReference type="Proteomes" id="UP000004830">
    <property type="component" value="Unassembled WGS sequence"/>
</dbReference>
<keyword evidence="3" id="KW-0804">Transcription</keyword>
<dbReference type="PATRIC" id="fig|742742.3.peg.734"/>
<dbReference type="SMART" id="SM00354">
    <property type="entry name" value="HTH_LACI"/>
    <property type="match status" value="1"/>
</dbReference>
<gene>
    <name evidence="5" type="ORF">HMPREF9452_00759</name>
</gene>
<dbReference type="Pfam" id="PF00356">
    <property type="entry name" value="LacI"/>
    <property type="match status" value="1"/>
</dbReference>
<dbReference type="SUPFAM" id="SSF47413">
    <property type="entry name" value="lambda repressor-like DNA-binding domains"/>
    <property type="match status" value="1"/>
</dbReference>
<comment type="caution">
    <text evidence="5">The sequence shown here is derived from an EMBL/GenBank/DDBJ whole genome shotgun (WGS) entry which is preliminary data.</text>
</comment>
<dbReference type="InterPro" id="IPR028082">
    <property type="entry name" value="Peripla_BP_I"/>
</dbReference>
<dbReference type="AlphaFoldDB" id="G1WHK9"/>
<dbReference type="SUPFAM" id="SSF53822">
    <property type="entry name" value="Periplasmic binding protein-like I"/>
    <property type="match status" value="1"/>
</dbReference>
<dbReference type="Gene3D" id="3.40.50.2300">
    <property type="match status" value="2"/>
</dbReference>
<evidence type="ECO:0000313" key="5">
    <source>
        <dbReference type="EMBL" id="EGX67057.1"/>
    </source>
</evidence>
<dbReference type="RefSeq" id="WP_009140794.1">
    <property type="nucleotide sequence ID" value="NZ_JH126468.1"/>
</dbReference>
<protein>
    <recommendedName>
        <fullName evidence="4">HTH lacI-type domain-containing protein</fullName>
    </recommendedName>
</protein>
<dbReference type="eggNOG" id="COG1609">
    <property type="taxonomic scope" value="Bacteria"/>
</dbReference>
<feature type="domain" description="HTH lacI-type" evidence="4">
    <location>
        <begin position="7"/>
        <end position="61"/>
    </location>
</feature>
<dbReference type="OrthoDB" id="9785139at2"/>
<evidence type="ECO:0000259" key="4">
    <source>
        <dbReference type="PROSITE" id="PS50932"/>
    </source>
</evidence>
<dbReference type="CDD" id="cd01392">
    <property type="entry name" value="HTH_LacI"/>
    <property type="match status" value="1"/>
</dbReference>
<evidence type="ECO:0000256" key="2">
    <source>
        <dbReference type="ARBA" id="ARBA00023125"/>
    </source>
</evidence>
<dbReference type="Pfam" id="PF13377">
    <property type="entry name" value="Peripla_BP_3"/>
    <property type="match status" value="1"/>
</dbReference>
<dbReference type="InterPro" id="IPR000843">
    <property type="entry name" value="HTH_LacI"/>
</dbReference>
<dbReference type="PROSITE" id="PS50932">
    <property type="entry name" value="HTH_LACI_2"/>
    <property type="match status" value="1"/>
</dbReference>
<keyword evidence="6" id="KW-1185">Reference proteome</keyword>
<keyword evidence="2" id="KW-0238">DNA-binding</keyword>
<dbReference type="InterPro" id="IPR010982">
    <property type="entry name" value="Lambda_DNA-bd_dom_sf"/>
</dbReference>
<dbReference type="Gene3D" id="1.10.260.40">
    <property type="entry name" value="lambda repressor-like DNA-binding domains"/>
    <property type="match status" value="1"/>
</dbReference>
<dbReference type="PANTHER" id="PTHR30146:SF153">
    <property type="entry name" value="LACTOSE OPERON REPRESSOR"/>
    <property type="match status" value="1"/>
</dbReference>
<dbReference type="HOGENOM" id="CLU_037628_6_1_11"/>
<dbReference type="CDD" id="cd01574">
    <property type="entry name" value="PBP1_LacI"/>
    <property type="match status" value="1"/>
</dbReference>
<dbReference type="STRING" id="742742.HMPREF9452_00759"/>
<sequence length="337" mass="36377">MADRKPASIKDVARLAGVSEQTVSRTVHDSPAVRPATKEKVRRAIAELGYRPSNAGRALRRGRYMALGIAMGNISETGNRDRLEMFVDAAAAQGYTIALLKMDREEPLSLGQAADRMSSLSIDGMIYVLNRTPEDFDTFVPRAGLPEVIISMHDHPVCPTVDSDQEASARAVVNYLVERGHTKIWHISGPSRSLASVARESGWRSAMLDNGIEPPRVIAGDWSPESGYAAGVLLADKVRSGACTAVFASDDAMVYGCMCALSDAGISVPDDVSLVGADDISSTFVPNSRLTSLHFDNSAIAEWAIGKLVIPERMEDGCNHKLFPGHLVERGSVRDLR</sequence>
<dbReference type="GeneID" id="62758516"/>
<dbReference type="GO" id="GO:0000976">
    <property type="term" value="F:transcription cis-regulatory region binding"/>
    <property type="evidence" value="ECO:0007669"/>
    <property type="project" value="TreeGrafter"/>
</dbReference>
<accession>G1WHK9</accession>
<keyword evidence="1" id="KW-0805">Transcription regulation</keyword>
<dbReference type="GO" id="GO:0003700">
    <property type="term" value="F:DNA-binding transcription factor activity"/>
    <property type="evidence" value="ECO:0007669"/>
    <property type="project" value="TreeGrafter"/>
</dbReference>
<dbReference type="EMBL" id="ADLS01000009">
    <property type="protein sequence ID" value="EGX67057.1"/>
    <property type="molecule type" value="Genomic_DNA"/>
</dbReference>